<evidence type="ECO:0000256" key="1">
    <source>
        <dbReference type="SAM" id="SignalP"/>
    </source>
</evidence>
<keyword evidence="1" id="KW-0732">Signal</keyword>
<gene>
    <name evidence="2" type="ORF">JQ619_30705</name>
</gene>
<keyword evidence="3" id="KW-1185">Reference proteome</keyword>
<reference evidence="3" key="1">
    <citation type="journal article" date="2021" name="ISME J.">
        <title>Evolutionary origin and ecological implication of a unique nif island in free-living Bradyrhizobium lineages.</title>
        <authorList>
            <person name="Tao J."/>
        </authorList>
    </citation>
    <scope>NUCLEOTIDE SEQUENCE [LARGE SCALE GENOMIC DNA]</scope>
    <source>
        <strain evidence="3">SZCCT0094</strain>
    </source>
</reference>
<evidence type="ECO:0000313" key="2">
    <source>
        <dbReference type="EMBL" id="MBR1140137.1"/>
    </source>
</evidence>
<evidence type="ECO:0000313" key="3">
    <source>
        <dbReference type="Proteomes" id="UP001314635"/>
    </source>
</evidence>
<dbReference type="Proteomes" id="UP001314635">
    <property type="component" value="Unassembled WGS sequence"/>
</dbReference>
<dbReference type="RefSeq" id="WP_012041406.1">
    <property type="nucleotide sequence ID" value="NZ_JABFDP010000031.1"/>
</dbReference>
<comment type="caution">
    <text evidence="2">The sequence shown here is derived from an EMBL/GenBank/DDBJ whole genome shotgun (WGS) entry which is preliminary data.</text>
</comment>
<protein>
    <submittedName>
        <fullName evidence="2">Uncharacterized protein</fullName>
    </submittedName>
</protein>
<feature type="chain" id="PRO_5045049431" evidence="1">
    <location>
        <begin position="24"/>
        <end position="367"/>
    </location>
</feature>
<organism evidence="2 3">
    <name type="scientific">Bradyrhizobium denitrificans</name>
    <dbReference type="NCBI Taxonomy" id="2734912"/>
    <lineage>
        <taxon>Bacteria</taxon>
        <taxon>Pseudomonadati</taxon>
        <taxon>Pseudomonadota</taxon>
        <taxon>Alphaproteobacteria</taxon>
        <taxon>Hyphomicrobiales</taxon>
        <taxon>Nitrobacteraceae</taxon>
        <taxon>Bradyrhizobium</taxon>
    </lineage>
</organism>
<accession>A0ABS5GFL3</accession>
<dbReference type="EMBL" id="JAFCLK010000037">
    <property type="protein sequence ID" value="MBR1140137.1"/>
    <property type="molecule type" value="Genomic_DNA"/>
</dbReference>
<feature type="signal peptide" evidence="1">
    <location>
        <begin position="1"/>
        <end position="23"/>
    </location>
</feature>
<name>A0ABS5GFL3_9BRAD</name>
<proteinExistence type="predicted"/>
<sequence length="367" mass="39433">MSLRRKIAYLAIAVVAAAALGVAATVIRVETVCTADVPTPAVTSQFGISDPGYARAQGDSFLTFPEWYIVHAYNDLAAVTEQGSESDFRYASSIAGFWRSLCRATRQAAGSGPATSDQKLTNYIIGFSFTAEMALQGAYETSIGALSAATTDHGKTAEDAFNLALLQDYAAFLYQTPWYRYPFAAKLDQFWRETPFVPSLRAVERRISLSLQYAARAAYAAVIGYAAGYDPAVLTIRSVVTGLPAAELATIPGVTVIREVADAKGATGVLVETERYAKFDAFVKQLGRHAGATLGEVAGNHRILVTIVVPPGDGRLAAFDGLPIFSVPVQSRPGARRIGVDVPVRSLVQDVTRFEAAGYMFEHAYDY</sequence>